<keyword evidence="2" id="KW-0732">Signal</keyword>
<protein>
    <submittedName>
        <fullName evidence="3">Uncharacterized protein</fullName>
    </submittedName>
</protein>
<reference evidence="3" key="1">
    <citation type="submission" date="2019-12" db="EMBL/GenBank/DDBJ databases">
        <title>An insight into the sialome of adult female Ixodes ricinus ticks feeding for 6 days.</title>
        <authorList>
            <person name="Perner J."/>
            <person name="Ribeiro J.M.C."/>
        </authorList>
    </citation>
    <scope>NUCLEOTIDE SEQUENCE</scope>
    <source>
        <strain evidence="3">Semi-engorged</strain>
        <tissue evidence="3">Salivary glands</tissue>
    </source>
</reference>
<proteinExistence type="predicted"/>
<feature type="signal peptide" evidence="2">
    <location>
        <begin position="1"/>
        <end position="16"/>
    </location>
</feature>
<evidence type="ECO:0000256" key="1">
    <source>
        <dbReference type="SAM" id="MobiDB-lite"/>
    </source>
</evidence>
<feature type="compositionally biased region" description="Basic residues" evidence="1">
    <location>
        <begin position="420"/>
        <end position="430"/>
    </location>
</feature>
<feature type="chain" id="PRO_5025564440" evidence="2">
    <location>
        <begin position="17"/>
        <end position="579"/>
    </location>
</feature>
<evidence type="ECO:0000313" key="3">
    <source>
        <dbReference type="EMBL" id="MXV00147.1"/>
    </source>
</evidence>
<dbReference type="AlphaFoldDB" id="A0A6B0VEI5"/>
<dbReference type="EMBL" id="GIFC01018063">
    <property type="protein sequence ID" value="MXV00147.1"/>
    <property type="molecule type" value="Transcribed_RNA"/>
</dbReference>
<feature type="region of interest" description="Disordered" evidence="1">
    <location>
        <begin position="420"/>
        <end position="447"/>
    </location>
</feature>
<feature type="compositionally biased region" description="Acidic residues" evidence="1">
    <location>
        <begin position="434"/>
        <end position="445"/>
    </location>
</feature>
<name>A0A6B0VEI5_IXORI</name>
<evidence type="ECO:0000256" key="2">
    <source>
        <dbReference type="SAM" id="SignalP"/>
    </source>
</evidence>
<accession>A0A6B0VEI5</accession>
<sequence length="579" mass="67312">MVETNTFVLFLLGAMATHFDGTKNVTLDETEASHLLDSMEVLPQENVQEYVGARKDSAYQKYIYRLVLDFDGQPTHQELSMDNVIVRAGKVALHIAMRYKPYIACQNDRNIFLVNAILTSRIKNVDGTDVERWHMHFTNIVFIDSNMRNGAQVLTPVRTWAKRDIEEDWPDFNVSAGSLQRLVYGSREVDATSSYKYVNSIQFCVDTSTETVSLKNWGPRAIPNKMLRHLLSVHREINDNDIVIDWNRVPSDAGTILSTRVQYPEYTVASRSTEWGDILVSEDNMVEVVYPQGRPPFLGTSADLVENSPATCIELAKAYKGVLHRRDSESKSSADAREYVYGWALMRLATLAQYATTYDKWYRLLLIIASNMNYHEGLRRFRVFCKLLEVEKKKDRPEHQYNRAVAWLWKYTPVECLSSGRKKNQKRKRRGSDDNEEGSDDNEDDENRRLNVPRRIVRIQYEPYFQMTEEDKETSKWLLTELAKGMNDMMLVYKEYIKRLLSFKYNEIVHATMSGSLNKLLLELDMVAFKTCFEYESANDNTAPFDLCYKFLVKSRKCHEEKTKHLYAYTRKLSDMHSN</sequence>
<organism evidence="3">
    <name type="scientific">Ixodes ricinus</name>
    <name type="common">Common tick</name>
    <name type="synonym">Acarus ricinus</name>
    <dbReference type="NCBI Taxonomy" id="34613"/>
    <lineage>
        <taxon>Eukaryota</taxon>
        <taxon>Metazoa</taxon>
        <taxon>Ecdysozoa</taxon>
        <taxon>Arthropoda</taxon>
        <taxon>Chelicerata</taxon>
        <taxon>Arachnida</taxon>
        <taxon>Acari</taxon>
        <taxon>Parasitiformes</taxon>
        <taxon>Ixodida</taxon>
        <taxon>Ixodoidea</taxon>
        <taxon>Ixodidae</taxon>
        <taxon>Ixodinae</taxon>
        <taxon>Ixodes</taxon>
    </lineage>
</organism>